<dbReference type="EMBL" id="SFAP01000182">
    <property type="protein sequence ID" value="TRV21512.1"/>
    <property type="molecule type" value="Genomic_DNA"/>
</dbReference>
<evidence type="ECO:0000313" key="2">
    <source>
        <dbReference type="EMBL" id="TRV21512.1"/>
    </source>
</evidence>
<comment type="caution">
    <text evidence="2">The sequence shown here is derived from an EMBL/GenBank/DDBJ whole genome shotgun (WGS) entry which is preliminary data.</text>
</comment>
<reference evidence="2 3" key="1">
    <citation type="submission" date="2019-01" db="EMBL/GenBank/DDBJ databases">
        <title>Coherence of Microcystis species and biogeography revealed through population genomics.</title>
        <authorList>
            <person name="Perez-Carrascal O.M."/>
            <person name="Terrat Y."/>
            <person name="Giani A."/>
            <person name="Fortin N."/>
            <person name="Tromas N."/>
            <person name="Shapiro B.J."/>
        </authorList>
    </citation>
    <scope>NUCLEOTIDE SEQUENCE [LARGE SCALE GENOMIC DNA]</scope>
    <source>
        <strain evidence="2">Mw_MB_S_20031200_S109D</strain>
    </source>
</reference>
<organism evidence="2 3">
    <name type="scientific">Microcystis wesenbergii Mw_MB_S_20031200_S109D</name>
    <dbReference type="NCBI Taxonomy" id="2486241"/>
    <lineage>
        <taxon>Bacteria</taxon>
        <taxon>Bacillati</taxon>
        <taxon>Cyanobacteriota</taxon>
        <taxon>Cyanophyceae</taxon>
        <taxon>Oscillatoriophycideae</taxon>
        <taxon>Chroococcales</taxon>
        <taxon>Microcystaceae</taxon>
        <taxon>Microcystis</taxon>
    </lineage>
</organism>
<proteinExistence type="predicted"/>
<evidence type="ECO:0000313" key="3">
    <source>
        <dbReference type="Proteomes" id="UP000318616"/>
    </source>
</evidence>
<dbReference type="PRINTS" id="PR01217">
    <property type="entry name" value="PRICHEXTENSN"/>
</dbReference>
<protein>
    <submittedName>
        <fullName evidence="2">Uncharacterized protein</fullName>
    </submittedName>
</protein>
<dbReference type="AlphaFoldDB" id="A0A552LMS1"/>
<accession>A0A552LMS1</accession>
<dbReference type="Proteomes" id="UP000318616">
    <property type="component" value="Unassembled WGS sequence"/>
</dbReference>
<name>A0A552LMS1_9CHRO</name>
<feature type="compositionally biased region" description="Pro residues" evidence="1">
    <location>
        <begin position="31"/>
        <end position="49"/>
    </location>
</feature>
<gene>
    <name evidence="2" type="ORF">EWV88_14935</name>
</gene>
<sequence>MRSQESGVRRQETGDYFYLFSPHPTSHTPSPHHPTPHTPHPTPYTPHPTPHTLHPTPHLPRFTSNSHFENKRR</sequence>
<feature type="region of interest" description="Disordered" evidence="1">
    <location>
        <begin position="1"/>
        <end position="73"/>
    </location>
</feature>
<feature type="compositionally biased region" description="Low complexity" evidence="1">
    <location>
        <begin position="50"/>
        <end position="60"/>
    </location>
</feature>
<evidence type="ECO:0000256" key="1">
    <source>
        <dbReference type="SAM" id="MobiDB-lite"/>
    </source>
</evidence>